<dbReference type="GeneID" id="20316206"/>
<dbReference type="AlphaFoldDB" id="A0A075A7X7"/>
<gene>
    <name evidence="2" type="ORF">T265_02018</name>
</gene>
<name>A0A075A7X7_OPIVI</name>
<protein>
    <submittedName>
        <fullName evidence="2">Uncharacterized protein</fullName>
    </submittedName>
</protein>
<dbReference type="KEGG" id="ovi:T265_02018"/>
<dbReference type="EMBL" id="KL596641">
    <property type="protein sequence ID" value="KER31785.1"/>
    <property type="molecule type" value="Genomic_DNA"/>
</dbReference>
<evidence type="ECO:0000313" key="3">
    <source>
        <dbReference type="Proteomes" id="UP000054324"/>
    </source>
</evidence>
<dbReference type="Proteomes" id="UP000054324">
    <property type="component" value="Unassembled WGS sequence"/>
</dbReference>
<evidence type="ECO:0000313" key="2">
    <source>
        <dbReference type="EMBL" id="KER31785.1"/>
    </source>
</evidence>
<sequence length="80" mass="9018">MVSVWCPDKVAKQNQLEFLHLSVPSEREITSKSKTESRQETEESRTNRIDQALSIIKRGGIMSEACKYTGTFNGVSKLDV</sequence>
<evidence type="ECO:0000256" key="1">
    <source>
        <dbReference type="SAM" id="MobiDB-lite"/>
    </source>
</evidence>
<accession>A0A075A7X7</accession>
<keyword evidence="3" id="KW-1185">Reference proteome</keyword>
<organism evidence="2 3">
    <name type="scientific">Opisthorchis viverrini</name>
    <name type="common">Southeast Asian liver fluke</name>
    <dbReference type="NCBI Taxonomy" id="6198"/>
    <lineage>
        <taxon>Eukaryota</taxon>
        <taxon>Metazoa</taxon>
        <taxon>Spiralia</taxon>
        <taxon>Lophotrochozoa</taxon>
        <taxon>Platyhelminthes</taxon>
        <taxon>Trematoda</taxon>
        <taxon>Digenea</taxon>
        <taxon>Opisthorchiida</taxon>
        <taxon>Opisthorchiata</taxon>
        <taxon>Opisthorchiidae</taxon>
        <taxon>Opisthorchis</taxon>
    </lineage>
</organism>
<dbReference type="RefSeq" id="XP_009164430.1">
    <property type="nucleotide sequence ID" value="XM_009166166.1"/>
</dbReference>
<dbReference type="CTD" id="20316206"/>
<proteinExistence type="predicted"/>
<feature type="region of interest" description="Disordered" evidence="1">
    <location>
        <begin position="27"/>
        <end position="47"/>
    </location>
</feature>
<reference evidence="2 3" key="1">
    <citation type="submission" date="2013-11" db="EMBL/GenBank/DDBJ databases">
        <title>Opisthorchis viverrini - life in the bile duct.</title>
        <authorList>
            <person name="Young N.D."/>
            <person name="Nagarajan N."/>
            <person name="Lin S.J."/>
            <person name="Korhonen P.K."/>
            <person name="Jex A.R."/>
            <person name="Hall R.S."/>
            <person name="Safavi-Hemami H."/>
            <person name="Kaewkong W."/>
            <person name="Bertrand D."/>
            <person name="Gao S."/>
            <person name="Seet Q."/>
            <person name="Wongkham S."/>
            <person name="Teh B.T."/>
            <person name="Wongkham C."/>
            <person name="Intapan P.M."/>
            <person name="Maleewong W."/>
            <person name="Yang X."/>
            <person name="Hu M."/>
            <person name="Wang Z."/>
            <person name="Hofmann A."/>
            <person name="Sternberg P.W."/>
            <person name="Tan P."/>
            <person name="Wang J."/>
            <person name="Gasser R.B."/>
        </authorList>
    </citation>
    <scope>NUCLEOTIDE SEQUENCE [LARGE SCALE GENOMIC DNA]</scope>
</reference>